<sequence length="82" mass="8824">MFDGLTLYLSVVVNEQADMITLNEISDTEKAYCWFETSDTTSLTGVTSISAPITATPGGTIVKATPTFDRTRADDLLLDSDA</sequence>
<name>I6FB79_SHIBO</name>
<evidence type="ECO:0000313" key="2">
    <source>
        <dbReference type="Proteomes" id="UP000004199"/>
    </source>
</evidence>
<reference evidence="1 2" key="1">
    <citation type="submission" date="2012-03" db="EMBL/GenBank/DDBJ databases">
        <authorList>
            <person name="Rasko D."/>
            <person name="Redman J."/>
            <person name="Daugherty S.C."/>
            <person name="Tallon L."/>
            <person name="Sadzewicz L."/>
            <person name="Jones K."/>
            <person name="Santana-Cruz I."/>
            <person name="Liu X."/>
        </authorList>
    </citation>
    <scope>NUCLEOTIDE SEQUENCE [LARGE SCALE GENOMIC DNA]</scope>
    <source>
        <strain evidence="1 2">4444-74</strain>
    </source>
</reference>
<dbReference type="AlphaFoldDB" id="I6FB79"/>
<dbReference type="Proteomes" id="UP000004199">
    <property type="component" value="Unassembled WGS sequence"/>
</dbReference>
<evidence type="ECO:0000313" key="1">
    <source>
        <dbReference type="EMBL" id="EIQ53521.1"/>
    </source>
</evidence>
<proteinExistence type="predicted"/>
<dbReference type="PATRIC" id="fig|766140.3.peg.6"/>
<dbReference type="EMBL" id="AKNB01000003">
    <property type="protein sequence ID" value="EIQ53521.1"/>
    <property type="molecule type" value="Genomic_DNA"/>
</dbReference>
<organism evidence="1 2">
    <name type="scientific">Shigella boydii 4444-74</name>
    <dbReference type="NCBI Taxonomy" id="766140"/>
    <lineage>
        <taxon>Bacteria</taxon>
        <taxon>Pseudomonadati</taxon>
        <taxon>Pseudomonadota</taxon>
        <taxon>Gammaproteobacteria</taxon>
        <taxon>Enterobacterales</taxon>
        <taxon>Enterobacteriaceae</taxon>
        <taxon>Shigella</taxon>
    </lineage>
</organism>
<accession>I6FB79</accession>
<protein>
    <submittedName>
        <fullName evidence="1">Uncharacterized protein</fullName>
    </submittedName>
</protein>
<gene>
    <name evidence="1" type="ORF">SB444474_5322</name>
</gene>
<comment type="caution">
    <text evidence="1">The sequence shown here is derived from an EMBL/GenBank/DDBJ whole genome shotgun (WGS) entry which is preliminary data.</text>
</comment>